<gene>
    <name evidence="1" type="ORF">SAMN02745244_03527</name>
</gene>
<dbReference type="EMBL" id="FQZG01000102">
    <property type="protein sequence ID" value="SHJ89654.1"/>
    <property type="molecule type" value="Genomic_DNA"/>
</dbReference>
<accession>A0A1M6N1V0</accession>
<dbReference type="STRING" id="1123357.SAMN02745244_03527"/>
<dbReference type="Proteomes" id="UP000184512">
    <property type="component" value="Unassembled WGS sequence"/>
</dbReference>
<dbReference type="OrthoDB" id="3692310at2"/>
<organism evidence="1 2">
    <name type="scientific">Tessaracoccus bendigoensis DSM 12906</name>
    <dbReference type="NCBI Taxonomy" id="1123357"/>
    <lineage>
        <taxon>Bacteria</taxon>
        <taxon>Bacillati</taxon>
        <taxon>Actinomycetota</taxon>
        <taxon>Actinomycetes</taxon>
        <taxon>Propionibacteriales</taxon>
        <taxon>Propionibacteriaceae</taxon>
        <taxon>Tessaracoccus</taxon>
    </lineage>
</organism>
<protein>
    <submittedName>
        <fullName evidence="1">Uncharacterized protein</fullName>
    </submittedName>
</protein>
<evidence type="ECO:0000313" key="1">
    <source>
        <dbReference type="EMBL" id="SHJ89654.1"/>
    </source>
</evidence>
<sequence>MTLDAIPTTEYRHLVGWGEVAWAKLIAAAWEQDLICAWADYDGFRIGPCPSSAPPYGHVWGWSKDGGTLMRGRVNGSDVTVGWLHRDYREGGCAVPCVSRDMVTWDPAYDRIRPRLANGTSIPSKMVMIEVLDGMPVTFVGAG</sequence>
<dbReference type="RefSeq" id="WP_073191049.1">
    <property type="nucleotide sequence ID" value="NZ_FQZG01000102.1"/>
</dbReference>
<evidence type="ECO:0000313" key="2">
    <source>
        <dbReference type="Proteomes" id="UP000184512"/>
    </source>
</evidence>
<keyword evidence="2" id="KW-1185">Reference proteome</keyword>
<name>A0A1M6N1V0_9ACTN</name>
<dbReference type="AlphaFoldDB" id="A0A1M6N1V0"/>
<proteinExistence type="predicted"/>
<reference evidence="2" key="1">
    <citation type="submission" date="2016-11" db="EMBL/GenBank/DDBJ databases">
        <authorList>
            <person name="Varghese N."/>
            <person name="Submissions S."/>
        </authorList>
    </citation>
    <scope>NUCLEOTIDE SEQUENCE [LARGE SCALE GENOMIC DNA]</scope>
    <source>
        <strain evidence="2">DSM 12906</strain>
    </source>
</reference>